<evidence type="ECO:0000259" key="3">
    <source>
        <dbReference type="PROSITE" id="PS01031"/>
    </source>
</evidence>
<sequence>MPFRPNNRIWSEAFELLAEAERLQRQCFRPVPAQTPTWEPPVDLIETRDAVLVTIALPDVAPERVEVHINSGQLMVSGVRPLPQHMQGARIHRLELPYGRFERRIPLPTGHYELSSHAMKHGCLQLNLRKL</sequence>
<dbReference type="AlphaFoldDB" id="A0A656HBT1"/>
<dbReference type="InterPro" id="IPR002068">
    <property type="entry name" value="A-crystallin/Hsp20_dom"/>
</dbReference>
<dbReference type="Pfam" id="PF00011">
    <property type="entry name" value="HSP20"/>
    <property type="match status" value="1"/>
</dbReference>
<reference evidence="5" key="1">
    <citation type="journal article" date="2011" name="Stand. Genomic Sci.">
        <title>Genome sequence of the filamentous, gliding Thiothrix nivea neotype strain (JP2(T)).</title>
        <authorList>
            <person name="Lapidus A."/>
            <person name="Nolan M."/>
            <person name="Lucas S."/>
            <person name="Glavina Del Rio T."/>
            <person name="Tice H."/>
            <person name="Cheng J.F."/>
            <person name="Tapia R."/>
            <person name="Han C."/>
            <person name="Goodwin L."/>
            <person name="Pitluck S."/>
            <person name="Liolios K."/>
            <person name="Pagani I."/>
            <person name="Ivanova N."/>
            <person name="Huntemann M."/>
            <person name="Mavromatis K."/>
            <person name="Mikhailova N."/>
            <person name="Pati A."/>
            <person name="Chen A."/>
            <person name="Palaniappan K."/>
            <person name="Land M."/>
            <person name="Brambilla E.M."/>
            <person name="Rohde M."/>
            <person name="Abt B."/>
            <person name="Verbarg S."/>
            <person name="Goker M."/>
            <person name="Bristow J."/>
            <person name="Eisen J.A."/>
            <person name="Markowitz V."/>
            <person name="Hugenholtz P."/>
            <person name="Kyrpides N.C."/>
            <person name="Klenk H.P."/>
            <person name="Woyke T."/>
        </authorList>
    </citation>
    <scope>NUCLEOTIDE SEQUENCE [LARGE SCALE GENOMIC DNA]</scope>
    <source>
        <strain evidence="5">ATCC 35100 / DSM 5205 / JP2</strain>
    </source>
</reference>
<keyword evidence="4" id="KW-0346">Stress response</keyword>
<evidence type="ECO:0000313" key="4">
    <source>
        <dbReference type="EMBL" id="EIJ34601.1"/>
    </source>
</evidence>
<keyword evidence="5" id="KW-1185">Reference proteome</keyword>
<dbReference type="RefSeq" id="WP_002708529.1">
    <property type="nucleotide sequence ID" value="NZ_JH651384.1"/>
</dbReference>
<protein>
    <submittedName>
        <fullName evidence="4">Heat shock protein Hsp20</fullName>
    </submittedName>
</protein>
<dbReference type="SUPFAM" id="SSF49764">
    <property type="entry name" value="HSP20-like chaperones"/>
    <property type="match status" value="1"/>
</dbReference>
<dbReference type="PROSITE" id="PS01031">
    <property type="entry name" value="SHSP"/>
    <property type="match status" value="1"/>
</dbReference>
<comment type="similarity">
    <text evidence="1 2">Belongs to the small heat shock protein (HSP20) family.</text>
</comment>
<evidence type="ECO:0000256" key="2">
    <source>
        <dbReference type="RuleBase" id="RU003616"/>
    </source>
</evidence>
<dbReference type="EMBL" id="JH651384">
    <property type="protein sequence ID" value="EIJ34601.1"/>
    <property type="molecule type" value="Genomic_DNA"/>
</dbReference>
<name>A0A656HBT1_THINJ</name>
<evidence type="ECO:0000256" key="1">
    <source>
        <dbReference type="PROSITE-ProRule" id="PRU00285"/>
    </source>
</evidence>
<evidence type="ECO:0000313" key="5">
    <source>
        <dbReference type="Proteomes" id="UP000005317"/>
    </source>
</evidence>
<dbReference type="Proteomes" id="UP000005317">
    <property type="component" value="Unassembled WGS sequence"/>
</dbReference>
<dbReference type="InterPro" id="IPR008978">
    <property type="entry name" value="HSP20-like_chaperone"/>
</dbReference>
<accession>A0A656HBT1</accession>
<dbReference type="OrthoDB" id="9792695at2"/>
<dbReference type="Gene3D" id="2.60.40.790">
    <property type="match status" value="1"/>
</dbReference>
<gene>
    <name evidence="4" type="ORF">Thini_2028</name>
</gene>
<dbReference type="CDD" id="cd06464">
    <property type="entry name" value="ACD_sHsps-like"/>
    <property type="match status" value="1"/>
</dbReference>
<proteinExistence type="inferred from homology"/>
<feature type="domain" description="SHSP" evidence="3">
    <location>
        <begin position="33"/>
        <end position="131"/>
    </location>
</feature>
<organism evidence="4 5">
    <name type="scientific">Thiothrix nivea (strain ATCC 35100 / DSM 5205 / JP2)</name>
    <dbReference type="NCBI Taxonomy" id="870187"/>
    <lineage>
        <taxon>Bacteria</taxon>
        <taxon>Pseudomonadati</taxon>
        <taxon>Pseudomonadota</taxon>
        <taxon>Gammaproteobacteria</taxon>
        <taxon>Thiotrichales</taxon>
        <taxon>Thiotrichaceae</taxon>
        <taxon>Thiothrix</taxon>
    </lineage>
</organism>